<organism evidence="6">
    <name type="scientific">Populus alba</name>
    <name type="common">White poplar</name>
    <dbReference type="NCBI Taxonomy" id="43335"/>
    <lineage>
        <taxon>Eukaryota</taxon>
        <taxon>Viridiplantae</taxon>
        <taxon>Streptophyta</taxon>
        <taxon>Embryophyta</taxon>
        <taxon>Tracheophyta</taxon>
        <taxon>Spermatophyta</taxon>
        <taxon>Magnoliopsida</taxon>
        <taxon>eudicotyledons</taxon>
        <taxon>Gunneridae</taxon>
        <taxon>Pentapetalae</taxon>
        <taxon>rosids</taxon>
        <taxon>fabids</taxon>
        <taxon>Malpighiales</taxon>
        <taxon>Salicaceae</taxon>
        <taxon>Saliceae</taxon>
        <taxon>Populus</taxon>
    </lineage>
</organism>
<feature type="region of interest" description="Disordered" evidence="3">
    <location>
        <begin position="432"/>
        <end position="460"/>
    </location>
</feature>
<dbReference type="FunFam" id="2.60.120.330:FF:000054">
    <property type="entry name" value="1-aminocyclopropane-1-carboxylic acid oxidase-like protein"/>
    <property type="match status" value="1"/>
</dbReference>
<dbReference type="FunFam" id="3.30.200.20:FF:000404">
    <property type="entry name" value="Putative LRR receptor-like serine/threonine-protein kinase"/>
    <property type="match status" value="1"/>
</dbReference>
<dbReference type="Gene3D" id="3.80.10.10">
    <property type="entry name" value="Ribonuclease Inhibitor"/>
    <property type="match status" value="1"/>
</dbReference>
<keyword evidence="4" id="KW-0812">Transmembrane</keyword>
<dbReference type="InterPro" id="IPR026992">
    <property type="entry name" value="DIOX_N"/>
</dbReference>
<dbReference type="SUPFAM" id="SSF51197">
    <property type="entry name" value="Clavaminate synthase-like"/>
    <property type="match status" value="1"/>
</dbReference>
<gene>
    <name evidence="6" type="ORF">D5086_0000109040</name>
</gene>
<evidence type="ECO:0000256" key="3">
    <source>
        <dbReference type="SAM" id="MobiDB-lite"/>
    </source>
</evidence>
<dbReference type="PROSITE" id="PS51471">
    <property type="entry name" value="FE2OG_OXY"/>
    <property type="match status" value="1"/>
</dbReference>
<dbReference type="Pfam" id="PF03171">
    <property type="entry name" value="2OG-FeII_Oxy"/>
    <property type="match status" value="1"/>
</dbReference>
<keyword evidence="4" id="KW-1133">Transmembrane helix</keyword>
<accession>A0A4U5QBV1</accession>
<evidence type="ECO:0000256" key="4">
    <source>
        <dbReference type="SAM" id="Phobius"/>
    </source>
</evidence>
<evidence type="ECO:0000313" key="6">
    <source>
        <dbReference type="EMBL" id="TKS07864.1"/>
    </source>
</evidence>
<evidence type="ECO:0000259" key="5">
    <source>
        <dbReference type="PROSITE" id="PS51471"/>
    </source>
</evidence>
<proteinExistence type="predicted"/>
<keyword evidence="4" id="KW-0472">Membrane</keyword>
<dbReference type="InterPro" id="IPR011009">
    <property type="entry name" value="Kinase-like_dom_sf"/>
</dbReference>
<comment type="caution">
    <text evidence="6">The sequence shown here is derived from an EMBL/GenBank/DDBJ whole genome shotgun (WGS) entry which is preliminary data.</text>
</comment>
<dbReference type="Gene3D" id="3.30.200.20">
    <property type="entry name" value="Phosphorylase Kinase, domain 1"/>
    <property type="match status" value="1"/>
</dbReference>
<feature type="domain" description="Fe2OG dioxygenase" evidence="5">
    <location>
        <begin position="193"/>
        <end position="292"/>
    </location>
</feature>
<dbReference type="EMBL" id="RCHU01000307">
    <property type="protein sequence ID" value="TKS07864.1"/>
    <property type="molecule type" value="Genomic_DNA"/>
</dbReference>
<dbReference type="PANTHER" id="PTHR47990">
    <property type="entry name" value="2-OXOGLUTARATE (2OG) AND FE(II)-DEPENDENT OXYGENASE SUPERFAMILY PROTEIN-RELATED"/>
    <property type="match status" value="1"/>
</dbReference>
<dbReference type="AlphaFoldDB" id="A0A4U5QBV1"/>
<dbReference type="Gene3D" id="2.60.120.330">
    <property type="entry name" value="B-lactam Antibiotic, Isopenicillin N Synthase, Chain"/>
    <property type="match status" value="1"/>
</dbReference>
<dbReference type="InterPro" id="IPR032675">
    <property type="entry name" value="LRR_dom_sf"/>
</dbReference>
<dbReference type="GO" id="GO:0046872">
    <property type="term" value="F:metal ion binding"/>
    <property type="evidence" value="ECO:0007669"/>
    <property type="project" value="UniProtKB-KW"/>
</dbReference>
<dbReference type="Pfam" id="PF14226">
    <property type="entry name" value="DIOX_N"/>
    <property type="match status" value="1"/>
</dbReference>
<evidence type="ECO:0000256" key="2">
    <source>
        <dbReference type="ARBA" id="ARBA00023004"/>
    </source>
</evidence>
<sequence>MSEILNLKSYPPVFRQQYIGIQQNSGLDDTTKQIQEVVNDDTIPVLDLQCLDLGKLQEACEDWGLFRLVNHGIPLTLMSQLRDHSRNLFSLTFESKQELFTNPLSYFWGTTALTPTGAALSIGPQNINWVEGLNIPLSQLSLFQKENETLGSFRALLEEYGRHLERLATTMFGAMAKNLHLDPELSKTYISESTGFVRVYRYPQCSMENEAWGIKVHTDSSVLSILNQDQVGGLQVLKDDNWLQVEPIPDTLVFNLGDMMQAISDDKYKSVKHRVKVNKEKERFSICYFVFPAEGSVIQSSKYRPFTYSDFQAQVQQDVKTLGFKVGLESRFFDDSQISGLVYLNVSRNNLEGGIPALLGSRFNNPSAFADNPRLCGKPLPRNYVDVEAGNRRKRLILLIVVVVSGACMLALCCCFYTYSLLRWRKRLKQGATGEKKRSPARPSSNGSGGRGSTDNEGPKLVMFNNKITLSETTEATRQFDEENVLSRTRYGLVFKACYSDGMMLSIRRLPDGSLDENMFRKEAEFLSKVRHRNLTVLRGYYAGAPDMRLLLWEFGIVSVKLV</sequence>
<feature type="transmembrane region" description="Helical" evidence="4">
    <location>
        <begin position="396"/>
        <end position="419"/>
    </location>
</feature>
<dbReference type="STRING" id="43335.A0A4U5QBV1"/>
<evidence type="ECO:0000256" key="1">
    <source>
        <dbReference type="ARBA" id="ARBA00022723"/>
    </source>
</evidence>
<keyword evidence="1" id="KW-0479">Metal-binding</keyword>
<reference evidence="6" key="1">
    <citation type="submission" date="2018-10" db="EMBL/GenBank/DDBJ databases">
        <title>Population genomic analysis revealed the cold adaptation of white poplar.</title>
        <authorList>
            <person name="Liu Y.-J."/>
        </authorList>
    </citation>
    <scope>NUCLEOTIDE SEQUENCE [LARGE SCALE GENOMIC DNA]</scope>
    <source>
        <strain evidence="6">PAL-ZL1</strain>
    </source>
</reference>
<dbReference type="InterPro" id="IPR044861">
    <property type="entry name" value="IPNS-like_FE2OG_OXY"/>
</dbReference>
<keyword evidence="2" id="KW-0408">Iron</keyword>
<dbReference type="InterPro" id="IPR050231">
    <property type="entry name" value="Iron_ascorbate_oxido_reductase"/>
</dbReference>
<dbReference type="InterPro" id="IPR027443">
    <property type="entry name" value="IPNS-like_sf"/>
</dbReference>
<name>A0A4U5QBV1_POPAL</name>
<dbReference type="InterPro" id="IPR005123">
    <property type="entry name" value="Oxoglu/Fe-dep_dioxygenase_dom"/>
</dbReference>
<protein>
    <submittedName>
        <fullName evidence="6">Oxidoreductase family protein</fullName>
    </submittedName>
</protein>
<dbReference type="SUPFAM" id="SSF56112">
    <property type="entry name" value="Protein kinase-like (PK-like)"/>
    <property type="match status" value="1"/>
</dbReference>